<sequence length="85" mass="8808">GIIAQINDYQMTIASAVEEQTATTNEMNRSIGEAATGSASIAGNISGVASAAQTTSATVLETQQSAEELARMSADLQMLVGRFRV</sequence>
<proteinExistence type="predicted"/>
<organism evidence="1 2">
    <name type="scientific">Cryptosporangium aurantiacum</name>
    <dbReference type="NCBI Taxonomy" id="134849"/>
    <lineage>
        <taxon>Bacteria</taxon>
        <taxon>Bacillati</taxon>
        <taxon>Actinomycetota</taxon>
        <taxon>Actinomycetes</taxon>
        <taxon>Cryptosporangiales</taxon>
        <taxon>Cryptosporangiaceae</taxon>
        <taxon>Cryptosporangium</taxon>
    </lineage>
</organism>
<gene>
    <name evidence="1" type="ORF">SAMN05443668_1415</name>
</gene>
<dbReference type="Gene3D" id="1.10.287.950">
    <property type="entry name" value="Methyl-accepting chemotaxis protein"/>
    <property type="match status" value="1"/>
</dbReference>
<name>A0A1M7RQC8_9ACTN</name>
<reference evidence="1 2" key="1">
    <citation type="submission" date="2016-11" db="EMBL/GenBank/DDBJ databases">
        <authorList>
            <person name="Jaros S."/>
            <person name="Januszkiewicz K."/>
            <person name="Wedrychowicz H."/>
        </authorList>
    </citation>
    <scope>NUCLEOTIDE SEQUENCE [LARGE SCALE GENOMIC DNA]</scope>
    <source>
        <strain evidence="1 2">DSM 46144</strain>
    </source>
</reference>
<dbReference type="SUPFAM" id="SSF58104">
    <property type="entry name" value="Methyl-accepting chemotaxis protein (MCP) signaling domain"/>
    <property type="match status" value="1"/>
</dbReference>
<feature type="non-terminal residue" evidence="1">
    <location>
        <position position="1"/>
    </location>
</feature>
<evidence type="ECO:0000313" key="2">
    <source>
        <dbReference type="Proteomes" id="UP000184440"/>
    </source>
</evidence>
<evidence type="ECO:0000313" key="1">
    <source>
        <dbReference type="EMBL" id="SHN48258.1"/>
    </source>
</evidence>
<protein>
    <recommendedName>
        <fullName evidence="3">Methyl-accepting chemotaxis protein</fullName>
    </recommendedName>
</protein>
<dbReference type="EMBL" id="FRCS01000041">
    <property type="protein sequence ID" value="SHN48258.1"/>
    <property type="molecule type" value="Genomic_DNA"/>
</dbReference>
<dbReference type="Proteomes" id="UP000184440">
    <property type="component" value="Unassembled WGS sequence"/>
</dbReference>
<keyword evidence="2" id="KW-1185">Reference proteome</keyword>
<accession>A0A1M7RQC8</accession>
<evidence type="ECO:0008006" key="3">
    <source>
        <dbReference type="Google" id="ProtNLM"/>
    </source>
</evidence>
<dbReference type="AlphaFoldDB" id="A0A1M7RQC8"/>